<organism evidence="1 2">
    <name type="scientific">Paenibacillus radicis</name>
    <name type="common">ex Xue et al. 2023</name>
    <dbReference type="NCBI Taxonomy" id="2972489"/>
    <lineage>
        <taxon>Bacteria</taxon>
        <taxon>Bacillati</taxon>
        <taxon>Bacillota</taxon>
        <taxon>Bacilli</taxon>
        <taxon>Bacillales</taxon>
        <taxon>Paenibacillaceae</taxon>
        <taxon>Paenibacillus</taxon>
    </lineage>
</organism>
<accession>A0ABT1YLB7</accession>
<comment type="caution">
    <text evidence="1">The sequence shown here is derived from an EMBL/GenBank/DDBJ whole genome shotgun (WGS) entry which is preliminary data.</text>
</comment>
<protein>
    <submittedName>
        <fullName evidence="1">Uncharacterized protein</fullName>
    </submittedName>
</protein>
<dbReference type="EMBL" id="JANQBD010000017">
    <property type="protein sequence ID" value="MCR8633985.1"/>
    <property type="molecule type" value="Genomic_DNA"/>
</dbReference>
<evidence type="ECO:0000313" key="2">
    <source>
        <dbReference type="Proteomes" id="UP001300012"/>
    </source>
</evidence>
<evidence type="ECO:0000313" key="1">
    <source>
        <dbReference type="EMBL" id="MCR8633985.1"/>
    </source>
</evidence>
<dbReference type="Proteomes" id="UP001300012">
    <property type="component" value="Unassembled WGS sequence"/>
</dbReference>
<dbReference type="SUPFAM" id="SSF82171">
    <property type="entry name" value="DPP6 N-terminal domain-like"/>
    <property type="match status" value="1"/>
</dbReference>
<proteinExistence type="predicted"/>
<dbReference type="RefSeq" id="WP_258215553.1">
    <property type="nucleotide sequence ID" value="NZ_JANQBD010000017.1"/>
</dbReference>
<sequence>MKLKYLLSMLLVAVVGGTETSSQVIGLGPSVKAEAQAVSLPAKVPLAESSLKLCVSDTPKGFRIVLNDADNGYVMQTLSTPSQDAVVHVVRRTEQFNGETHYRKDLLVVRPESKSVQNYMLMYGSTADSYITDSVTELFGFLDAEHIIYVAVHGTPETETFYNVEQMNIYTGEKKVLFDKQPEQASPDFFMPGWLNYSKDKLILPTFSEGKLSVYDLDQGSFHVSDDRFPSTWPRYSILRSPDGERFWHKDKLYFLDGSLLSDPSLPGSIGLNVSWSPDNRYLVRHYAFEDGAEHWMTGGESDILAPQGLMIMDESGKIQHQIETPGGGIHLELAGWMPDLEIALIRYFEIDKKLQTEDQKTSVSYKTLNLLSGTLSELKNVNLEELTNQDQVYTWSPYTEAYDPPFFVDLENGTYWRSGENAYYLGYTVDKGHIWKTIDYNQSTTNFYSLSPKDGKKKEIFQAHTINSINLYLNDWIIEDTSLTYTSLND</sequence>
<reference evidence="1 2" key="1">
    <citation type="submission" date="2022-08" db="EMBL/GenBank/DDBJ databases">
        <title>Paenibacillus endoradicis sp. nov., Paenibacillus radicibacter sp. nov and Paenibacillus pararadicis sp. nov., three cold-adapted plant growth-promoting bacteria isolated from root of Larix gmelinii in Great Khingan.</title>
        <authorList>
            <person name="Xue H."/>
        </authorList>
    </citation>
    <scope>NUCLEOTIDE SEQUENCE [LARGE SCALE GENOMIC DNA]</scope>
    <source>
        <strain evidence="1 2">N5-1-1-5</strain>
    </source>
</reference>
<gene>
    <name evidence="1" type="ORF">NV381_22615</name>
</gene>
<keyword evidence="2" id="KW-1185">Reference proteome</keyword>
<name>A0ABT1YLB7_9BACL</name>